<dbReference type="CDD" id="cd19496">
    <property type="entry name" value="Elp5"/>
    <property type="match status" value="1"/>
</dbReference>
<organism evidence="9 10">
    <name type="scientific">Candidozyma haemuli</name>
    <dbReference type="NCBI Taxonomy" id="45357"/>
    <lineage>
        <taxon>Eukaryota</taxon>
        <taxon>Fungi</taxon>
        <taxon>Dikarya</taxon>
        <taxon>Ascomycota</taxon>
        <taxon>Saccharomycotina</taxon>
        <taxon>Pichiomycetes</taxon>
        <taxon>Metschnikowiaceae</taxon>
        <taxon>Candidozyma</taxon>
    </lineage>
</organism>
<dbReference type="VEuPathDB" id="FungiDB:CXQ85_004393"/>
<evidence type="ECO:0000313" key="10">
    <source>
        <dbReference type="Proteomes" id="UP000244309"/>
    </source>
</evidence>
<comment type="pathway">
    <text evidence="3">tRNA modification; 5-methoxycarbonylmethyl-2-thiouridine-tRNA biosynthesis.</text>
</comment>
<evidence type="ECO:0000256" key="8">
    <source>
        <dbReference type="ARBA" id="ARBA00023242"/>
    </source>
</evidence>
<dbReference type="STRING" id="45357.A0A2V1AUB8"/>
<comment type="caution">
    <text evidence="9">The sequence shown here is derived from an EMBL/GenBank/DDBJ whole genome shotgun (WGS) entry which is preliminary data.</text>
</comment>
<evidence type="ECO:0000313" key="9">
    <source>
        <dbReference type="EMBL" id="PVH20883.1"/>
    </source>
</evidence>
<dbReference type="GO" id="GO:0000049">
    <property type="term" value="F:tRNA binding"/>
    <property type="evidence" value="ECO:0007669"/>
    <property type="project" value="TreeGrafter"/>
</dbReference>
<dbReference type="PANTHER" id="PTHR15641:SF1">
    <property type="entry name" value="ELONGATOR COMPLEX PROTEIN 5"/>
    <property type="match status" value="1"/>
</dbReference>
<dbReference type="Pfam" id="PF10483">
    <property type="entry name" value="Elong_Iki1"/>
    <property type="match status" value="1"/>
</dbReference>
<dbReference type="PANTHER" id="PTHR15641">
    <property type="entry name" value="ELONGATOR COMPLEX PROTEIN 5"/>
    <property type="match status" value="1"/>
</dbReference>
<dbReference type="EMBL" id="PKFO01000004">
    <property type="protein sequence ID" value="PVH20883.1"/>
    <property type="molecule type" value="Genomic_DNA"/>
</dbReference>
<evidence type="ECO:0000256" key="5">
    <source>
        <dbReference type="ARBA" id="ARBA00020264"/>
    </source>
</evidence>
<reference evidence="9 10" key="1">
    <citation type="submission" date="2017-12" db="EMBL/GenBank/DDBJ databases">
        <title>Genome Sequence of a Multidrug-Resistant Candida haemulonii Isolate from a Patient with Chronic Leg Ulcers in Israel.</title>
        <authorList>
            <person name="Chow N.A."/>
            <person name="Gade L."/>
            <person name="Batra D."/>
            <person name="Rowe L.A."/>
            <person name="Ben-Ami R."/>
            <person name="Loparev V.N."/>
            <person name="Litvintseva A.P."/>
        </authorList>
    </citation>
    <scope>NUCLEOTIDE SEQUENCE [LARGE SCALE GENOMIC DNA]</scope>
    <source>
        <strain evidence="9 10">B11899</strain>
    </source>
</reference>
<dbReference type="UniPathway" id="UPA00988"/>
<evidence type="ECO:0000256" key="3">
    <source>
        <dbReference type="ARBA" id="ARBA00005043"/>
    </source>
</evidence>
<dbReference type="InterPro" id="IPR027417">
    <property type="entry name" value="P-loop_NTPase"/>
</dbReference>
<accession>A0A2V1AUB8</accession>
<dbReference type="GO" id="GO:0033588">
    <property type="term" value="C:elongator holoenzyme complex"/>
    <property type="evidence" value="ECO:0007669"/>
    <property type="project" value="InterPro"/>
</dbReference>
<keyword evidence="6" id="KW-0963">Cytoplasm</keyword>
<dbReference type="AlphaFoldDB" id="A0A2V1AUB8"/>
<sequence length="287" mass="32064">MSSQNSIVLLKRYLALKEASPFALIVDSLAQSAHFLIQEFIHKSEAPVILLSFETATKPPWASHFIDCSQATLSVIADFVSTKSSRSKKVLVIVDSLNYLHADKLTDFVSGIMSASNLVLAVYHSDCPQSQAQNYPSPSSLLSYIASATFQVEPVAIRDEEEFDKSLTRLNLPINSGLNSSVFKLNFSSKRKSGKSISYQFIVNSDTHVYEVCKQEVQSQISDDDDVLRDLTTFNLNTSDKQKLAKEQVELPFMEAQAELGKMGGAIVYQFEKDDDYDEEDPYEDPF</sequence>
<evidence type="ECO:0000256" key="1">
    <source>
        <dbReference type="ARBA" id="ARBA00004123"/>
    </source>
</evidence>
<dbReference type="InterPro" id="IPR019519">
    <property type="entry name" value="Elp5"/>
</dbReference>
<comment type="similarity">
    <text evidence="4">Belongs to the ELP5 family.</text>
</comment>
<keyword evidence="8" id="KW-0539">Nucleus</keyword>
<proteinExistence type="inferred from homology"/>
<keyword evidence="10" id="KW-1185">Reference proteome</keyword>
<protein>
    <recommendedName>
        <fullName evidence="5">Elongator complex protein 5</fullName>
    </recommendedName>
</protein>
<evidence type="ECO:0000256" key="4">
    <source>
        <dbReference type="ARBA" id="ARBA00009567"/>
    </source>
</evidence>
<dbReference type="Gene3D" id="3.40.50.300">
    <property type="entry name" value="P-loop containing nucleotide triphosphate hydrolases"/>
    <property type="match status" value="1"/>
</dbReference>
<dbReference type="GO" id="GO:0005634">
    <property type="term" value="C:nucleus"/>
    <property type="evidence" value="ECO:0007669"/>
    <property type="project" value="UniProtKB-SubCell"/>
</dbReference>
<dbReference type="Proteomes" id="UP000244309">
    <property type="component" value="Unassembled WGS sequence"/>
</dbReference>
<evidence type="ECO:0000256" key="6">
    <source>
        <dbReference type="ARBA" id="ARBA00022490"/>
    </source>
</evidence>
<dbReference type="GO" id="GO:0002098">
    <property type="term" value="P:tRNA wobble uridine modification"/>
    <property type="evidence" value="ECO:0007669"/>
    <property type="project" value="InterPro"/>
</dbReference>
<evidence type="ECO:0000256" key="2">
    <source>
        <dbReference type="ARBA" id="ARBA00004496"/>
    </source>
</evidence>
<comment type="subcellular location">
    <subcellularLocation>
        <location evidence="2">Cytoplasm</location>
    </subcellularLocation>
    <subcellularLocation>
        <location evidence="1">Nucleus</location>
    </subcellularLocation>
</comment>
<dbReference type="RefSeq" id="XP_025341823.1">
    <property type="nucleotide sequence ID" value="XM_025488015.1"/>
</dbReference>
<dbReference type="GeneID" id="37009723"/>
<dbReference type="GO" id="GO:0005829">
    <property type="term" value="C:cytosol"/>
    <property type="evidence" value="ECO:0007669"/>
    <property type="project" value="TreeGrafter"/>
</dbReference>
<gene>
    <name evidence="9" type="ORF">CXQ85_004393</name>
</gene>
<name>A0A2V1AUB8_9ASCO</name>
<evidence type="ECO:0000256" key="7">
    <source>
        <dbReference type="ARBA" id="ARBA00022694"/>
    </source>
</evidence>
<keyword evidence="7" id="KW-0819">tRNA processing</keyword>
<dbReference type="OrthoDB" id="166907at2759"/>